<name>A0A1F6NWX1_9BACT</name>
<comment type="caution">
    <text evidence="1">The sequence shown here is derived from an EMBL/GenBank/DDBJ whole genome shotgun (WGS) entry which is preliminary data.</text>
</comment>
<evidence type="ECO:0000313" key="2">
    <source>
        <dbReference type="Proteomes" id="UP000177907"/>
    </source>
</evidence>
<proteinExistence type="predicted"/>
<dbReference type="Proteomes" id="UP000177907">
    <property type="component" value="Unassembled WGS sequence"/>
</dbReference>
<dbReference type="EMBL" id="MFQZ01000005">
    <property type="protein sequence ID" value="OGH88213.1"/>
    <property type="molecule type" value="Genomic_DNA"/>
</dbReference>
<dbReference type="AlphaFoldDB" id="A0A1F6NWX1"/>
<evidence type="ECO:0000313" key="1">
    <source>
        <dbReference type="EMBL" id="OGH88213.1"/>
    </source>
</evidence>
<gene>
    <name evidence="1" type="ORF">A3J93_00535</name>
</gene>
<sequence length="230" mass="24905">MVRVLFGETQMSQFILGEKDQAKGILGVPYGFIFVEGFAPIHVPTMEHGRALLKEAVEKGVIDGDDAAGIDAQMHGANLFETWKDVALHVATFTPPKDFVSSYVFEVCTKNGCTVPIPHGRVKRDIGDGQKKTVCAVTTLTEAFEEVGKMGDAIHAIDAAVVLAQIAATNIPADAETRKQMFADLPEDVRKQTERAAIHELMESLIGSMPRELAEFLGHRSGATPGDDQD</sequence>
<accession>A0A1F6NWX1</accession>
<reference evidence="1 2" key="1">
    <citation type="journal article" date="2016" name="Nat. Commun.">
        <title>Thousands of microbial genomes shed light on interconnected biogeochemical processes in an aquifer system.</title>
        <authorList>
            <person name="Anantharaman K."/>
            <person name="Brown C.T."/>
            <person name="Hug L.A."/>
            <person name="Sharon I."/>
            <person name="Castelle C.J."/>
            <person name="Probst A.J."/>
            <person name="Thomas B.C."/>
            <person name="Singh A."/>
            <person name="Wilkins M.J."/>
            <person name="Karaoz U."/>
            <person name="Brodie E.L."/>
            <person name="Williams K.H."/>
            <person name="Hubbard S.S."/>
            <person name="Banfield J.F."/>
        </authorList>
    </citation>
    <scope>NUCLEOTIDE SEQUENCE [LARGE SCALE GENOMIC DNA]</scope>
</reference>
<organism evidence="1 2">
    <name type="scientific">Candidatus Magasanikbacteria bacterium RIFOXYC2_FULL_42_28</name>
    <dbReference type="NCBI Taxonomy" id="1798704"/>
    <lineage>
        <taxon>Bacteria</taxon>
        <taxon>Candidatus Magasanikiibacteriota</taxon>
    </lineage>
</organism>
<protein>
    <submittedName>
        <fullName evidence="1">Uncharacterized protein</fullName>
    </submittedName>
</protein>